<comment type="caution">
    <text evidence="5">The sequence shown here is derived from an EMBL/GenBank/DDBJ whole genome shotgun (WGS) entry which is preliminary data.</text>
</comment>
<dbReference type="InterPro" id="IPR035919">
    <property type="entry name" value="EAL_sf"/>
</dbReference>
<dbReference type="InterPro" id="IPR021800">
    <property type="entry name" value="DUF3369"/>
</dbReference>
<dbReference type="InterPro" id="IPR043128">
    <property type="entry name" value="Rev_trsase/Diguanyl_cyclase"/>
</dbReference>
<dbReference type="CDD" id="cd01948">
    <property type="entry name" value="EAL"/>
    <property type="match status" value="1"/>
</dbReference>
<organism evidence="5 6">
    <name type="scientific">Uliginosibacterium aquaticum</name>
    <dbReference type="NCBI Taxonomy" id="2731212"/>
    <lineage>
        <taxon>Bacteria</taxon>
        <taxon>Pseudomonadati</taxon>
        <taxon>Pseudomonadota</taxon>
        <taxon>Betaproteobacteria</taxon>
        <taxon>Rhodocyclales</taxon>
        <taxon>Zoogloeaceae</taxon>
        <taxon>Uliginosibacterium</taxon>
    </lineage>
</organism>
<accession>A0ABX2IGI1</accession>
<keyword evidence="6" id="KW-1185">Reference proteome</keyword>
<dbReference type="Pfam" id="PF00072">
    <property type="entry name" value="Response_reg"/>
    <property type="match status" value="1"/>
</dbReference>
<dbReference type="PANTHER" id="PTHR33121:SF70">
    <property type="entry name" value="SIGNALING PROTEIN YKOW"/>
    <property type="match status" value="1"/>
</dbReference>
<dbReference type="Gene3D" id="3.40.50.2300">
    <property type="match status" value="1"/>
</dbReference>
<dbReference type="PROSITE" id="PS50887">
    <property type="entry name" value="GGDEF"/>
    <property type="match status" value="1"/>
</dbReference>
<dbReference type="EMBL" id="JABCSC020000003">
    <property type="protein sequence ID" value="NSL55848.1"/>
    <property type="molecule type" value="Genomic_DNA"/>
</dbReference>
<dbReference type="PROSITE" id="PS50883">
    <property type="entry name" value="EAL"/>
    <property type="match status" value="1"/>
</dbReference>
<dbReference type="PROSITE" id="PS50110">
    <property type="entry name" value="RESPONSE_REGULATORY"/>
    <property type="match status" value="1"/>
</dbReference>
<dbReference type="InterPro" id="IPR001789">
    <property type="entry name" value="Sig_transdc_resp-reg_receiver"/>
</dbReference>
<dbReference type="SUPFAM" id="SSF55073">
    <property type="entry name" value="Nucleotide cyclase"/>
    <property type="match status" value="1"/>
</dbReference>
<dbReference type="SMART" id="SM00448">
    <property type="entry name" value="REC"/>
    <property type="match status" value="1"/>
</dbReference>
<feature type="domain" description="EAL" evidence="3">
    <location>
        <begin position="492"/>
        <end position="746"/>
    </location>
</feature>
<dbReference type="PANTHER" id="PTHR33121">
    <property type="entry name" value="CYCLIC DI-GMP PHOSPHODIESTERASE PDEF"/>
    <property type="match status" value="1"/>
</dbReference>
<dbReference type="InterPro" id="IPR001633">
    <property type="entry name" value="EAL_dom"/>
</dbReference>
<name>A0ABX2IGI1_9RHOO</name>
<dbReference type="InterPro" id="IPR011006">
    <property type="entry name" value="CheY-like_superfamily"/>
</dbReference>
<dbReference type="Gene3D" id="3.30.70.270">
    <property type="match status" value="1"/>
</dbReference>
<reference evidence="5 6" key="1">
    <citation type="submission" date="2020-06" db="EMBL/GenBank/DDBJ databases">
        <title>Draft genome of Uliginosibacterium sp. IMCC34675.</title>
        <authorList>
            <person name="Song J."/>
        </authorList>
    </citation>
    <scope>NUCLEOTIDE SEQUENCE [LARGE SCALE GENOMIC DNA]</scope>
    <source>
        <strain evidence="5 6">IMCC34675</strain>
    </source>
</reference>
<dbReference type="Gene3D" id="3.20.20.450">
    <property type="entry name" value="EAL domain"/>
    <property type="match status" value="1"/>
</dbReference>
<dbReference type="SUPFAM" id="SSF52172">
    <property type="entry name" value="CheY-like"/>
    <property type="match status" value="1"/>
</dbReference>
<proteinExistence type="predicted"/>
<dbReference type="Pfam" id="PF11849">
    <property type="entry name" value="DUF3369"/>
    <property type="match status" value="1"/>
</dbReference>
<evidence type="ECO:0000259" key="4">
    <source>
        <dbReference type="PROSITE" id="PS50887"/>
    </source>
</evidence>
<feature type="modified residue" description="4-aspartylphosphate" evidence="1">
    <location>
        <position position="89"/>
    </location>
</feature>
<dbReference type="SMART" id="SM00052">
    <property type="entry name" value="EAL"/>
    <property type="match status" value="1"/>
</dbReference>
<dbReference type="NCBIfam" id="TIGR00254">
    <property type="entry name" value="GGDEF"/>
    <property type="match status" value="1"/>
</dbReference>
<sequence>MVVDKAADDELVFAGDPGPERAAPRVPTNNAPWRILIVDDDPDVHTTTTFALRGTDILGSPLTFLHADSAAQARDLLARDRDIAVILLDVVMEEEDSGLKLVRTIRDEFGMGETRIILRTGQPGYAPEMDAIRDYDINDYKTKSELTRNKLFTALTSAVRSYRQIRTINANRRGLDMIVRASGELLALSGIRNFAAGVITQMSALLGVQPEGLICVQRPPELESGEDSTVVIAAAGRYASLINLPLDEIGDERVHRALDRCLDAGHHIFAEDCTTLFFGSRTQRNMAAYLDAPLAVDDSCRQLLEVFCANISIGLENTLLFSQLHDYAYFDSLTGLPNRRSLINKLDERLLGGERGRYTLALLDLDGFAESNDALGHQYGDELLKAVAERLHGALGSQCVLARLSADTFAILGQIEQLLPANLQGLFREAFLIQQQELMISATMGIAHLADIDGNGAEALKSAYLALRRAKVQARGEYVFFTRDMALEIRERSKLMQALRVAIERQRLFLCYQPQISLHSGQVCGIEALLRWRAEDGRLIEPARFIPIAEHSGMIVGIGEWVLRMSCFQQAELARHGYPQLSMAINVSVSQLRHPRFLATLQSALHDSGASPQLIELEITESMAMEEADFLARTLESIKALGVKIAVDDFGTGFSSLSYLQRLKVDRLKIDRTFVGEIGDNERSRRIPELVIQLGHKLDLSVLAEGVETAEQANILRELGCDDAQGYLYARPMEPQHLVEWLRNHGARDDAAD</sequence>
<feature type="domain" description="Response regulatory" evidence="2">
    <location>
        <begin position="34"/>
        <end position="158"/>
    </location>
</feature>
<dbReference type="CDD" id="cd01949">
    <property type="entry name" value="GGDEF"/>
    <property type="match status" value="1"/>
</dbReference>
<keyword evidence="1" id="KW-0597">Phosphoprotein</keyword>
<dbReference type="SUPFAM" id="SSF141868">
    <property type="entry name" value="EAL domain-like"/>
    <property type="match status" value="1"/>
</dbReference>
<dbReference type="Pfam" id="PF00990">
    <property type="entry name" value="GGDEF"/>
    <property type="match status" value="1"/>
</dbReference>
<dbReference type="Pfam" id="PF00563">
    <property type="entry name" value="EAL"/>
    <property type="match status" value="1"/>
</dbReference>
<feature type="domain" description="GGDEF" evidence="4">
    <location>
        <begin position="356"/>
        <end position="483"/>
    </location>
</feature>
<gene>
    <name evidence="5" type="ORF">HJ583_012485</name>
</gene>
<evidence type="ECO:0000259" key="3">
    <source>
        <dbReference type="PROSITE" id="PS50883"/>
    </source>
</evidence>
<evidence type="ECO:0000313" key="6">
    <source>
        <dbReference type="Proteomes" id="UP000778523"/>
    </source>
</evidence>
<evidence type="ECO:0000313" key="5">
    <source>
        <dbReference type="EMBL" id="NSL55848.1"/>
    </source>
</evidence>
<evidence type="ECO:0000256" key="1">
    <source>
        <dbReference type="PROSITE-ProRule" id="PRU00169"/>
    </source>
</evidence>
<evidence type="ECO:0000259" key="2">
    <source>
        <dbReference type="PROSITE" id="PS50110"/>
    </source>
</evidence>
<dbReference type="SMART" id="SM00267">
    <property type="entry name" value="GGDEF"/>
    <property type="match status" value="1"/>
</dbReference>
<dbReference type="InterPro" id="IPR000160">
    <property type="entry name" value="GGDEF_dom"/>
</dbReference>
<protein>
    <submittedName>
        <fullName evidence="5">EAL domain-containing protein</fullName>
    </submittedName>
</protein>
<dbReference type="Proteomes" id="UP000778523">
    <property type="component" value="Unassembled WGS sequence"/>
</dbReference>
<dbReference type="InterPro" id="IPR050706">
    <property type="entry name" value="Cyclic-di-GMP_PDE-like"/>
</dbReference>
<dbReference type="InterPro" id="IPR029787">
    <property type="entry name" value="Nucleotide_cyclase"/>
</dbReference>